<sequence>MRNIPHCLEQKIKKQGVAKWSTVDPGGPLSNPGYLARSRCVILCKSIHLQCSTRAEKAARLRTVHTGEVGELDMGDLSNPTDRTQHARLQRRGLQGGASGSRVLKTCAERCFPVGNTRPTPAVTPGCTDAPCSESRVRMPRGRPLLPAGWRECAVLNGHEPPLTTAQRNRSPAPARRLEPRQGLGSLPLRAAKSPK</sequence>
<dbReference type="AlphaFoldDB" id="A0AAV7U0E5"/>
<reference evidence="2" key="1">
    <citation type="journal article" date="2022" name="bioRxiv">
        <title>Sequencing and chromosome-scale assembly of the giantPleurodeles waltlgenome.</title>
        <authorList>
            <person name="Brown T."/>
            <person name="Elewa A."/>
            <person name="Iarovenko S."/>
            <person name="Subramanian E."/>
            <person name="Araus A.J."/>
            <person name="Petzold A."/>
            <person name="Susuki M."/>
            <person name="Suzuki K.-i.T."/>
            <person name="Hayashi T."/>
            <person name="Toyoda A."/>
            <person name="Oliveira C."/>
            <person name="Osipova E."/>
            <person name="Leigh N.D."/>
            <person name="Simon A."/>
            <person name="Yun M.H."/>
        </authorList>
    </citation>
    <scope>NUCLEOTIDE SEQUENCE</scope>
    <source>
        <strain evidence="2">20211129_DDA</strain>
        <tissue evidence="2">Liver</tissue>
    </source>
</reference>
<evidence type="ECO:0000313" key="2">
    <source>
        <dbReference type="EMBL" id="KAJ1181247.1"/>
    </source>
</evidence>
<feature type="region of interest" description="Disordered" evidence="1">
    <location>
        <begin position="159"/>
        <end position="196"/>
    </location>
</feature>
<proteinExistence type="predicted"/>
<gene>
    <name evidence="2" type="ORF">NDU88_006455</name>
</gene>
<comment type="caution">
    <text evidence="2">The sequence shown here is derived from an EMBL/GenBank/DDBJ whole genome shotgun (WGS) entry which is preliminary data.</text>
</comment>
<name>A0AAV7U0E5_PLEWA</name>
<keyword evidence="3" id="KW-1185">Reference proteome</keyword>
<protein>
    <submittedName>
        <fullName evidence="2">Uncharacterized protein</fullName>
    </submittedName>
</protein>
<dbReference type="EMBL" id="JANPWB010000006">
    <property type="protein sequence ID" value="KAJ1181247.1"/>
    <property type="molecule type" value="Genomic_DNA"/>
</dbReference>
<accession>A0AAV7U0E5</accession>
<dbReference type="Proteomes" id="UP001066276">
    <property type="component" value="Chromosome 3_2"/>
</dbReference>
<evidence type="ECO:0000313" key="3">
    <source>
        <dbReference type="Proteomes" id="UP001066276"/>
    </source>
</evidence>
<evidence type="ECO:0000256" key="1">
    <source>
        <dbReference type="SAM" id="MobiDB-lite"/>
    </source>
</evidence>
<organism evidence="2 3">
    <name type="scientific">Pleurodeles waltl</name>
    <name type="common">Iberian ribbed newt</name>
    <dbReference type="NCBI Taxonomy" id="8319"/>
    <lineage>
        <taxon>Eukaryota</taxon>
        <taxon>Metazoa</taxon>
        <taxon>Chordata</taxon>
        <taxon>Craniata</taxon>
        <taxon>Vertebrata</taxon>
        <taxon>Euteleostomi</taxon>
        <taxon>Amphibia</taxon>
        <taxon>Batrachia</taxon>
        <taxon>Caudata</taxon>
        <taxon>Salamandroidea</taxon>
        <taxon>Salamandridae</taxon>
        <taxon>Pleurodelinae</taxon>
        <taxon>Pleurodeles</taxon>
    </lineage>
</organism>